<feature type="transmembrane region" description="Helical" evidence="1">
    <location>
        <begin position="7"/>
        <end position="27"/>
    </location>
</feature>
<sequence>MAEILKILYVFIIFLSLILAVISQHPFTPCETNADCKCRNHKRPDCLWHKCYCY</sequence>
<reference evidence="4 8" key="4">
    <citation type="journal article" date="2014" name="BMC Genomics">
        <title>An improved genome release (version Mt4.0) for the model legume Medicago truncatula.</title>
        <authorList>
            <person name="Tang H."/>
            <person name="Krishnakumar V."/>
            <person name="Bidwell S."/>
            <person name="Rosen B."/>
            <person name="Chan A."/>
            <person name="Zhou S."/>
            <person name="Gentzbittel L."/>
            <person name="Childs K.L."/>
            <person name="Yandell M."/>
            <person name="Gundlach H."/>
            <person name="Mayer K.F."/>
            <person name="Schwartz D.C."/>
            <person name="Town C.D."/>
        </authorList>
    </citation>
    <scope>GENOME REANNOTATION</scope>
    <source>
        <strain evidence="7 8">cv. Jemalong A17</strain>
    </source>
</reference>
<protein>
    <submittedName>
        <fullName evidence="4 6">Late nodulin</fullName>
    </submittedName>
    <submittedName>
        <fullName evidence="3">Nodule-specific cysteine-rich peptide 221</fullName>
    </submittedName>
</protein>
<reference evidence="6" key="7">
    <citation type="journal article" date="2018" name="Nat. Plants">
        <title>Whole-genome landscape of Medicago truncatula symbiotic genes.</title>
        <authorList>
            <person name="Pecrix Y."/>
            <person name="Gamas P."/>
            <person name="Carrere S."/>
        </authorList>
    </citation>
    <scope>NUCLEOTIDE SEQUENCE</scope>
    <source>
        <tissue evidence="6">Leaves</tissue>
    </source>
</reference>
<dbReference type="EnsemblPlants" id="AES69475">
    <property type="protein sequence ID" value="AES69475"/>
    <property type="gene ID" value="MTR_3g030420"/>
</dbReference>
<dbReference type="GO" id="GO:0046872">
    <property type="term" value="F:metal ion binding"/>
    <property type="evidence" value="ECO:0007669"/>
    <property type="project" value="InterPro"/>
</dbReference>
<dbReference type="Gramene" id="rna14212">
    <property type="protein sequence ID" value="RHN66264.1"/>
    <property type="gene ID" value="gene14212"/>
</dbReference>
<dbReference type="EMBL" id="PSQE01000003">
    <property type="protein sequence ID" value="RHN66264.1"/>
    <property type="molecule type" value="Genomic_DNA"/>
</dbReference>
<dbReference type="EMBL" id="BT140641">
    <property type="protein sequence ID" value="AFK40436.1"/>
    <property type="molecule type" value="mRNA"/>
</dbReference>
<keyword evidence="8" id="KW-1185">Reference proteome</keyword>
<organism evidence="3">
    <name type="scientific">Medicago truncatula</name>
    <name type="common">Barrel medic</name>
    <name type="synonym">Medicago tribuloides</name>
    <dbReference type="NCBI Taxonomy" id="3880"/>
    <lineage>
        <taxon>Eukaryota</taxon>
        <taxon>Viridiplantae</taxon>
        <taxon>Streptophyta</taxon>
        <taxon>Embryophyta</taxon>
        <taxon>Tracheophyta</taxon>
        <taxon>Spermatophyta</taxon>
        <taxon>Magnoliopsida</taxon>
        <taxon>eudicotyledons</taxon>
        <taxon>Gunneridae</taxon>
        <taxon>Pentapetalae</taxon>
        <taxon>rosids</taxon>
        <taxon>fabids</taxon>
        <taxon>Fabales</taxon>
        <taxon>Fabaceae</taxon>
        <taxon>Papilionoideae</taxon>
        <taxon>50 kb inversion clade</taxon>
        <taxon>NPAAA clade</taxon>
        <taxon>Hologalegina</taxon>
        <taxon>IRL clade</taxon>
        <taxon>Trifolieae</taxon>
        <taxon>Medicago</taxon>
    </lineage>
</organism>
<evidence type="ECO:0000313" key="7">
    <source>
        <dbReference type="EnsemblPlants" id="AES69475"/>
    </source>
</evidence>
<dbReference type="Pfam" id="PF07127">
    <property type="entry name" value="Nodulin_late"/>
    <property type="match status" value="1"/>
</dbReference>
<feature type="domain" description="Late nodulin" evidence="2">
    <location>
        <begin position="1"/>
        <end position="52"/>
    </location>
</feature>
<keyword evidence="1" id="KW-1133">Transmembrane helix</keyword>
<evidence type="ECO:0000313" key="4">
    <source>
        <dbReference type="EMBL" id="AES69475.1"/>
    </source>
</evidence>
<name>A7KHC2_MEDTR</name>
<evidence type="ECO:0000313" key="9">
    <source>
        <dbReference type="Proteomes" id="UP000265566"/>
    </source>
</evidence>
<evidence type="ECO:0000256" key="1">
    <source>
        <dbReference type="SAM" id="Phobius"/>
    </source>
</evidence>
<evidence type="ECO:0000313" key="5">
    <source>
        <dbReference type="EMBL" id="AFK40436.1"/>
    </source>
</evidence>
<reference evidence="4 8" key="2">
    <citation type="journal article" date="2011" name="Nature">
        <title>The Medicago genome provides insight into the evolution of rhizobial symbioses.</title>
        <authorList>
            <person name="Young N.D."/>
            <person name="Debelle F."/>
            <person name="Oldroyd G.E."/>
            <person name="Geurts R."/>
            <person name="Cannon S.B."/>
            <person name="Udvardi M.K."/>
            <person name="Benedito V.A."/>
            <person name="Mayer K.F."/>
            <person name="Gouzy J."/>
            <person name="Schoof H."/>
            <person name="Van de Peer Y."/>
            <person name="Proost S."/>
            <person name="Cook D.R."/>
            <person name="Meyers B.C."/>
            <person name="Spannagl M."/>
            <person name="Cheung F."/>
            <person name="De Mita S."/>
            <person name="Krishnakumar V."/>
            <person name="Gundlach H."/>
            <person name="Zhou S."/>
            <person name="Mudge J."/>
            <person name="Bharti A.K."/>
            <person name="Murray J.D."/>
            <person name="Naoumkina M.A."/>
            <person name="Rosen B."/>
            <person name="Silverstein K.A."/>
            <person name="Tang H."/>
            <person name="Rombauts S."/>
            <person name="Zhao P.X."/>
            <person name="Zhou P."/>
            <person name="Barbe V."/>
            <person name="Bardou P."/>
            <person name="Bechner M."/>
            <person name="Bellec A."/>
            <person name="Berger A."/>
            <person name="Berges H."/>
            <person name="Bidwell S."/>
            <person name="Bisseling T."/>
            <person name="Choisne N."/>
            <person name="Couloux A."/>
            <person name="Denny R."/>
            <person name="Deshpande S."/>
            <person name="Dai X."/>
            <person name="Doyle J.J."/>
            <person name="Dudez A.M."/>
            <person name="Farmer A.D."/>
            <person name="Fouteau S."/>
            <person name="Franken C."/>
            <person name="Gibelin C."/>
            <person name="Gish J."/>
            <person name="Goldstein S."/>
            <person name="Gonzalez A.J."/>
            <person name="Green P.J."/>
            <person name="Hallab A."/>
            <person name="Hartog M."/>
            <person name="Hua A."/>
            <person name="Humphray S.J."/>
            <person name="Jeong D.H."/>
            <person name="Jing Y."/>
            <person name="Jocker A."/>
            <person name="Kenton S.M."/>
            <person name="Kim D.J."/>
            <person name="Klee K."/>
            <person name="Lai H."/>
            <person name="Lang C."/>
            <person name="Lin S."/>
            <person name="Macmil S.L."/>
            <person name="Magdelenat G."/>
            <person name="Matthews L."/>
            <person name="McCorrison J."/>
            <person name="Monaghan E.L."/>
            <person name="Mun J.H."/>
            <person name="Najar F.Z."/>
            <person name="Nicholson C."/>
            <person name="Noirot C."/>
            <person name="O'Bleness M."/>
            <person name="Paule C.R."/>
            <person name="Poulain J."/>
            <person name="Prion F."/>
            <person name="Qin B."/>
            <person name="Qu C."/>
            <person name="Retzel E.F."/>
            <person name="Riddle C."/>
            <person name="Sallet E."/>
            <person name="Samain S."/>
            <person name="Samson N."/>
            <person name="Sanders I."/>
            <person name="Saurat O."/>
            <person name="Scarpelli C."/>
            <person name="Schiex T."/>
            <person name="Segurens B."/>
            <person name="Severin A.J."/>
            <person name="Sherrier D.J."/>
            <person name="Shi R."/>
            <person name="Sims S."/>
            <person name="Singer S.R."/>
            <person name="Sinharoy S."/>
            <person name="Sterck L."/>
            <person name="Viollet A."/>
            <person name="Wang B.B."/>
            <person name="Wang K."/>
            <person name="Wang M."/>
            <person name="Wang X."/>
            <person name="Warfsmann J."/>
            <person name="Weissenbach J."/>
            <person name="White D.D."/>
            <person name="White J.D."/>
            <person name="Wiley G.B."/>
            <person name="Wincker P."/>
            <person name="Xing Y."/>
            <person name="Yang L."/>
            <person name="Yao Z."/>
            <person name="Ying F."/>
            <person name="Zhai J."/>
            <person name="Zhou L."/>
            <person name="Zuber A."/>
            <person name="Denarie J."/>
            <person name="Dixon R.A."/>
            <person name="May G.D."/>
            <person name="Schwartz D.C."/>
            <person name="Rogers J."/>
            <person name="Quetier F."/>
            <person name="Town C.D."/>
            <person name="Roe B.A."/>
        </authorList>
    </citation>
    <scope>NUCLEOTIDE SEQUENCE [LARGE SCALE GENOMIC DNA]</scope>
    <source>
        <strain evidence="4">A17</strain>
        <strain evidence="7 8">cv. Jemalong A17</strain>
    </source>
</reference>
<dbReference type="HOGENOM" id="CLU_181053_0_0_1"/>
<keyword evidence="1" id="KW-0472">Membrane</keyword>
<gene>
    <name evidence="4" type="ordered locus">MTR_3g030420</name>
    <name evidence="6" type="ORF">MtrunA17_Chr3g0088981</name>
</gene>
<evidence type="ECO:0000259" key="2">
    <source>
        <dbReference type="Pfam" id="PF07127"/>
    </source>
</evidence>
<dbReference type="PaxDb" id="3880-AES69475"/>
<keyword evidence="1" id="KW-0812">Transmembrane</keyword>
<proteinExistence type="evidence at transcript level"/>
<reference evidence="3" key="1">
    <citation type="journal article" date="2007" name="Mol. Plant Microbe Interact.">
        <title>Genomic organization and evolutionary insights on GRP and NCR genes, two large nodule-specific gene families in Medicago truncatula.</title>
        <authorList>
            <person name="Alunni B."/>
            <person name="Kevei Z."/>
            <person name="Redondo-Nieto M."/>
            <person name="Kondorosi A."/>
            <person name="Mergaert P."/>
            <person name="Kondorosi E."/>
        </authorList>
    </citation>
    <scope>NUCLEOTIDE SEQUENCE</scope>
</reference>
<dbReference type="AlphaFoldDB" id="A7KHC2"/>
<accession>A7KHC2</accession>
<dbReference type="Proteomes" id="UP000002051">
    <property type="component" value="Chromosome 3"/>
</dbReference>
<dbReference type="InterPro" id="IPR009810">
    <property type="entry name" value="Nodulin_late_dom"/>
</dbReference>
<reference evidence="7" key="5">
    <citation type="submission" date="2015-04" db="UniProtKB">
        <authorList>
            <consortium name="EnsemblPlants"/>
        </authorList>
    </citation>
    <scope>IDENTIFICATION</scope>
    <source>
        <strain evidence="7">cv. Jemalong A17</strain>
    </source>
</reference>
<reference evidence="5" key="3">
    <citation type="submission" date="2012-05" db="EMBL/GenBank/DDBJ databases">
        <authorList>
            <person name="Krishnakumar V."/>
            <person name="Cheung F."/>
            <person name="Xiao Y."/>
            <person name="Chan A."/>
            <person name="Moskal W.A."/>
            <person name="Town C.D."/>
        </authorList>
    </citation>
    <scope>NUCLEOTIDE SEQUENCE</scope>
</reference>
<evidence type="ECO:0000313" key="6">
    <source>
        <dbReference type="EMBL" id="RHN66264.1"/>
    </source>
</evidence>
<reference evidence="9" key="6">
    <citation type="journal article" date="2018" name="Nat. Plants">
        <title>Whole-genome landscape of Medicago truncatula symbiotic genes.</title>
        <authorList>
            <person name="Pecrix Y."/>
            <person name="Staton S.E."/>
            <person name="Sallet E."/>
            <person name="Lelandais-Briere C."/>
            <person name="Moreau S."/>
            <person name="Carrere S."/>
            <person name="Blein T."/>
            <person name="Jardinaud M.F."/>
            <person name="Latrasse D."/>
            <person name="Zouine M."/>
            <person name="Zahm M."/>
            <person name="Kreplak J."/>
            <person name="Mayjonade B."/>
            <person name="Satge C."/>
            <person name="Perez M."/>
            <person name="Cauet S."/>
            <person name="Marande W."/>
            <person name="Chantry-Darmon C."/>
            <person name="Lopez-Roques C."/>
            <person name="Bouchez O."/>
            <person name="Berard A."/>
            <person name="Debelle F."/>
            <person name="Munos S."/>
            <person name="Bendahmane A."/>
            <person name="Berges H."/>
            <person name="Niebel A."/>
            <person name="Buitink J."/>
            <person name="Frugier F."/>
            <person name="Benhamed M."/>
            <person name="Crespi M."/>
            <person name="Gouzy J."/>
            <person name="Gamas P."/>
        </authorList>
    </citation>
    <scope>NUCLEOTIDE SEQUENCE [LARGE SCALE GENOMIC DNA]</scope>
    <source>
        <strain evidence="9">cv. Jemalong A17</strain>
    </source>
</reference>
<dbReference type="EMBL" id="CM001219">
    <property type="protein sequence ID" value="AES69475.1"/>
    <property type="molecule type" value="Genomic_DNA"/>
</dbReference>
<dbReference type="EMBL" id="EF414343">
    <property type="protein sequence ID" value="ABS31429.1"/>
    <property type="molecule type" value="mRNA"/>
</dbReference>
<dbReference type="Proteomes" id="UP000265566">
    <property type="component" value="Chromosome 3"/>
</dbReference>
<evidence type="ECO:0000313" key="8">
    <source>
        <dbReference type="Proteomes" id="UP000002051"/>
    </source>
</evidence>
<evidence type="ECO:0000313" key="3">
    <source>
        <dbReference type="EMBL" id="ABS31429.1"/>
    </source>
</evidence>